<dbReference type="InterPro" id="IPR011227">
    <property type="entry name" value="UCP029730"/>
</dbReference>
<dbReference type="Pfam" id="PF05013">
    <property type="entry name" value="FGase"/>
    <property type="match status" value="1"/>
</dbReference>
<accession>A0A4S3ML40</accession>
<gene>
    <name evidence="1" type="ORF">E7811_16065</name>
</gene>
<reference evidence="1 2" key="1">
    <citation type="submission" date="2019-04" db="EMBL/GenBank/DDBJ databases">
        <title>Draft genome sequence of Gemmobacter aestuarii sp. nov.</title>
        <authorList>
            <person name="Hameed A."/>
            <person name="Lin S.-Y."/>
            <person name="Shahina M."/>
            <person name="Lai W.-A."/>
            <person name="Young C.-C."/>
        </authorList>
    </citation>
    <scope>NUCLEOTIDE SEQUENCE [LARGE SCALE GENOMIC DNA]</scope>
    <source>
        <strain evidence="1 2">CC-PW-75</strain>
    </source>
</reference>
<dbReference type="PIRSF" id="PIRSF029730">
    <property type="entry name" value="UCP029730"/>
    <property type="match status" value="1"/>
</dbReference>
<dbReference type="SUPFAM" id="SSF53187">
    <property type="entry name" value="Zn-dependent exopeptidases"/>
    <property type="match status" value="1"/>
</dbReference>
<dbReference type="OrthoDB" id="9815326at2"/>
<protein>
    <submittedName>
        <fullName evidence="1">N-formylglutamate amidohydrolase</fullName>
    </submittedName>
</protein>
<dbReference type="GO" id="GO:0016787">
    <property type="term" value="F:hydrolase activity"/>
    <property type="evidence" value="ECO:0007669"/>
    <property type="project" value="UniProtKB-KW"/>
</dbReference>
<keyword evidence="2" id="KW-1185">Reference proteome</keyword>
<proteinExistence type="predicted"/>
<organism evidence="1 2">
    <name type="scientific">Aliigemmobacter aestuarii</name>
    <dbReference type="NCBI Taxonomy" id="1445661"/>
    <lineage>
        <taxon>Bacteria</taxon>
        <taxon>Pseudomonadati</taxon>
        <taxon>Pseudomonadota</taxon>
        <taxon>Alphaproteobacteria</taxon>
        <taxon>Rhodobacterales</taxon>
        <taxon>Paracoccaceae</taxon>
        <taxon>Aliigemmobacter</taxon>
    </lineage>
</organism>
<dbReference type="EMBL" id="SSND01000005">
    <property type="protein sequence ID" value="THD81434.1"/>
    <property type="molecule type" value="Genomic_DNA"/>
</dbReference>
<name>A0A4S3ML40_9RHOB</name>
<evidence type="ECO:0000313" key="1">
    <source>
        <dbReference type="EMBL" id="THD81434.1"/>
    </source>
</evidence>
<comment type="caution">
    <text evidence="1">The sequence shown here is derived from an EMBL/GenBank/DDBJ whole genome shotgun (WGS) entry which is preliminary data.</text>
</comment>
<dbReference type="RefSeq" id="WP_136395692.1">
    <property type="nucleotide sequence ID" value="NZ_SSND01000005.1"/>
</dbReference>
<dbReference type="Proteomes" id="UP000309450">
    <property type="component" value="Unassembled WGS sequence"/>
</dbReference>
<dbReference type="Gene3D" id="3.40.630.40">
    <property type="entry name" value="Zn-dependent exopeptidases"/>
    <property type="match status" value="1"/>
</dbReference>
<keyword evidence="1" id="KW-0378">Hydrolase</keyword>
<dbReference type="InterPro" id="IPR007709">
    <property type="entry name" value="N-FG_amidohydro"/>
</dbReference>
<evidence type="ECO:0000313" key="2">
    <source>
        <dbReference type="Proteomes" id="UP000309450"/>
    </source>
</evidence>
<sequence>MTAAQETPAGPFPAHVENAGAGGRVVLVCEHASNTIPAAWGDLGLTEAQRHAHIAWDPGALGLARGLMRRLDAVLVHAPVSRLVYDCNRAPDMAGAMPARSEVHDIPGNQSIGPAERHRRTQAIYLPFHDALHGCIAGRIALGLAPVMVTIHSFTPVYFDQPRAVEFGVIHDHDPTLARAVVEVARERTGLRTELNAPYSAADDVTHSLRLHATPYALQNVMLEIRNDLIATPAAEEAMAEILAPVLTEALARISLRVKAG</sequence>
<dbReference type="AlphaFoldDB" id="A0A4S3ML40"/>